<protein>
    <submittedName>
        <fullName evidence="3">Divergent AAA domain protein</fullName>
    </submittedName>
</protein>
<feature type="transmembrane region" description="Helical" evidence="1">
    <location>
        <begin position="190"/>
        <end position="207"/>
    </location>
</feature>
<accession>A0A0A7LHH3</accession>
<dbReference type="PANTHER" id="PTHR30595:SF6">
    <property type="entry name" value="SCHLAFEN ALBA-2 DOMAIN-CONTAINING PROTEIN"/>
    <property type="match status" value="1"/>
</dbReference>
<dbReference type="Pfam" id="PF04326">
    <property type="entry name" value="SLFN_AlbA_2"/>
    <property type="match status" value="1"/>
</dbReference>
<dbReference type="InterPro" id="IPR038461">
    <property type="entry name" value="Schlafen_AlbA_2_dom_sf"/>
</dbReference>
<evidence type="ECO:0000313" key="3">
    <source>
        <dbReference type="EMBL" id="AIZ56966.1"/>
    </source>
</evidence>
<evidence type="ECO:0000313" key="4">
    <source>
        <dbReference type="Proteomes" id="UP000030787"/>
    </source>
</evidence>
<name>A0A0A7LHH3_9ARCH</name>
<keyword evidence="1" id="KW-0472">Membrane</keyword>
<reference evidence="3 4" key="1">
    <citation type="journal article" date="2014" name="Appl. Environ. Microbiol.">
        <title>Comparative Genome Analysis of 'Candidatus Methanoplasma termitum' Indicates a New Mode of Energy Metabolism in the Seventh Order of Methanogens.</title>
        <authorList>
            <person name="Lang K."/>
            <person name="Schuldes J."/>
            <person name="Klingl A."/>
            <person name="Poehlein A."/>
            <person name="Daniel R."/>
            <person name="Brune A."/>
        </authorList>
    </citation>
    <scope>NUCLEOTIDE SEQUENCE [LARGE SCALE GENOMIC DNA]</scope>
    <source>
        <strain evidence="4">Mpt1</strain>
    </source>
</reference>
<evidence type="ECO:0000259" key="2">
    <source>
        <dbReference type="Pfam" id="PF04326"/>
    </source>
</evidence>
<feature type="transmembrane region" description="Helical" evidence="1">
    <location>
        <begin position="79"/>
        <end position="96"/>
    </location>
</feature>
<dbReference type="HOGENOM" id="CLU_759966_0_0_2"/>
<dbReference type="GeneID" id="25399472"/>
<dbReference type="AlphaFoldDB" id="A0A0A7LHH3"/>
<evidence type="ECO:0000256" key="1">
    <source>
        <dbReference type="SAM" id="Phobius"/>
    </source>
</evidence>
<feature type="transmembrane region" description="Helical" evidence="1">
    <location>
        <begin position="23"/>
        <end position="43"/>
    </location>
</feature>
<dbReference type="KEGG" id="mear:Mpt1_c10990"/>
<feature type="transmembrane region" description="Helical" evidence="1">
    <location>
        <begin position="108"/>
        <end position="133"/>
    </location>
</feature>
<dbReference type="STRING" id="1577791.Mpt1_c10990"/>
<feature type="transmembrane region" description="Helical" evidence="1">
    <location>
        <begin position="49"/>
        <end position="67"/>
    </location>
</feature>
<gene>
    <name evidence="3" type="ORF">Mpt1_c10990</name>
</gene>
<keyword evidence="4" id="KW-1185">Reference proteome</keyword>
<keyword evidence="1" id="KW-1133">Transmembrane helix</keyword>
<feature type="transmembrane region" description="Helical" evidence="1">
    <location>
        <begin position="140"/>
        <end position="162"/>
    </location>
</feature>
<organism evidence="3 4">
    <name type="scientific">Candidatus Methanoplasma termitum</name>
    <dbReference type="NCBI Taxonomy" id="1577791"/>
    <lineage>
        <taxon>Archaea</taxon>
        <taxon>Methanobacteriati</taxon>
        <taxon>Thermoplasmatota</taxon>
        <taxon>Thermoplasmata</taxon>
        <taxon>Methanomassiliicoccales</taxon>
        <taxon>Methanomassiliicoccaceae</taxon>
        <taxon>Candidatus Methanoplasma</taxon>
    </lineage>
</organism>
<dbReference type="Gene3D" id="3.30.950.30">
    <property type="entry name" value="Schlafen, AAA domain"/>
    <property type="match status" value="1"/>
</dbReference>
<dbReference type="EMBL" id="CP010070">
    <property type="protein sequence ID" value="AIZ56966.1"/>
    <property type="molecule type" value="Genomic_DNA"/>
</dbReference>
<dbReference type="Proteomes" id="UP000030787">
    <property type="component" value="Chromosome"/>
</dbReference>
<dbReference type="RefSeq" id="WP_052399301.1">
    <property type="nucleotide sequence ID" value="NZ_CP010070.1"/>
</dbReference>
<dbReference type="InterPro" id="IPR007421">
    <property type="entry name" value="Schlafen_AlbA_2_dom"/>
</dbReference>
<sequence>MPRETEVAINEDNHPVGKRSRRILYVVYIAMLVVSVVILLVGIYKGNFLRVFVVVPVALILANAIFIDRRTLHMPPLMIFLLVSLMVIVIVEKFMFNANPIYMALTDLVFGILLGVCGIILTYSFVTMIFDIYGDKSTKALLVSISVSLSIYVTWLIFQYYIGLAVNADKSPFTRGFMILTSMEQTMNQLTYVIIGILIVSAAFYFGRKSSAVKLLVTKYPVLGATLLKVEYNEMKGIEKAIEGGECETVEFKSTLRTSLITGERDEMIERAVLKTLVAFLNSKGGLLLIGVEDNGNVIGIDPSFKNRDKAGLHLTNLITTHIGNEFLPYISFKVADHKGKEIMVVTCTKSHSPVFLKEWPHETFFVRSGSASVELDGANMLKYISNHRFKKEVKR</sequence>
<proteinExistence type="predicted"/>
<feature type="domain" description="Schlafen AlbA-2" evidence="2">
    <location>
        <begin position="246"/>
        <end position="376"/>
    </location>
</feature>
<dbReference type="PANTHER" id="PTHR30595">
    <property type="entry name" value="GLPR-RELATED TRANSCRIPTIONAL REPRESSOR"/>
    <property type="match status" value="1"/>
</dbReference>
<keyword evidence="1" id="KW-0812">Transmembrane</keyword>
<dbReference type="OrthoDB" id="136780at2157"/>